<accession>A0A364NXM1</accession>
<evidence type="ECO:0000256" key="3">
    <source>
        <dbReference type="ARBA" id="ARBA00022741"/>
    </source>
</evidence>
<dbReference type="GO" id="GO:0016887">
    <property type="term" value="F:ATP hydrolysis activity"/>
    <property type="evidence" value="ECO:0007669"/>
    <property type="project" value="InterPro"/>
</dbReference>
<protein>
    <recommendedName>
        <fullName evidence="5">ABC transporter domain-containing protein</fullName>
    </recommendedName>
</protein>
<dbReference type="InterPro" id="IPR003593">
    <property type="entry name" value="AAA+_ATPase"/>
</dbReference>
<dbReference type="PANTHER" id="PTHR46743">
    <property type="entry name" value="TEICHOIC ACIDS EXPORT ATP-BINDING PROTEIN TAGH"/>
    <property type="match status" value="1"/>
</dbReference>
<evidence type="ECO:0000256" key="4">
    <source>
        <dbReference type="ARBA" id="ARBA00022840"/>
    </source>
</evidence>
<dbReference type="CDD" id="cd10147">
    <property type="entry name" value="Wzt_C-like"/>
    <property type="match status" value="1"/>
</dbReference>
<dbReference type="AlphaFoldDB" id="A0A364NXM1"/>
<organism evidence="6 7">
    <name type="scientific">Paramagnetospirillum kuznetsovii</name>
    <dbReference type="NCBI Taxonomy" id="2053833"/>
    <lineage>
        <taxon>Bacteria</taxon>
        <taxon>Pseudomonadati</taxon>
        <taxon>Pseudomonadota</taxon>
        <taxon>Alphaproteobacteria</taxon>
        <taxon>Rhodospirillales</taxon>
        <taxon>Magnetospirillaceae</taxon>
        <taxon>Paramagnetospirillum</taxon>
    </lineage>
</organism>
<sequence length="438" mass="48072">MTGGRPAVIVEGLGKRYHIGVGEDPSDVAGGSLWRAVTNPFRRAKTTGADYWALKDVSFTLHEGEALGIIGRNGSGKSTLLKMLAGVVEPTVGMARLYGTIGSLLEVGTGFHPDLTGRENVFLNGSLLGIKRAEVMRQFDSIVDFAELAKFIDTPVKHYSSGMYVRLAFSVAIHLRTEILILDEVMAVGDAGFQKKCIEAMERILHDGRTVLFVSHSPWAIERFCDKALLLDQGAPLFYGSSGDASIHYRQLVYALPTDENASDASVEEKLTTHADLADRDNFERPRSYVIQAIALSRLDGGETAVFHTGEGMRVRIDYHNDGIEPDGYFALLFSEMTADRAMTIHSTHTGQALLVEGRGMIECIIPEIRLTSGYYSVMVDFGRFRDGVMETLDTVPDAIRIFVSVGSYVAGIGHNRNHGVFVQQSNWSIIEKYASPQ</sequence>
<evidence type="ECO:0000256" key="2">
    <source>
        <dbReference type="ARBA" id="ARBA00022448"/>
    </source>
</evidence>
<dbReference type="GO" id="GO:0005524">
    <property type="term" value="F:ATP binding"/>
    <property type="evidence" value="ECO:0007669"/>
    <property type="project" value="UniProtKB-KW"/>
</dbReference>
<dbReference type="Gene3D" id="3.40.50.300">
    <property type="entry name" value="P-loop containing nucleotide triphosphate hydrolases"/>
    <property type="match status" value="1"/>
</dbReference>
<dbReference type="EMBL" id="PGTO01000007">
    <property type="protein sequence ID" value="RAU21832.1"/>
    <property type="molecule type" value="Genomic_DNA"/>
</dbReference>
<dbReference type="SUPFAM" id="SSF52540">
    <property type="entry name" value="P-loop containing nucleoside triphosphate hydrolases"/>
    <property type="match status" value="1"/>
</dbReference>
<feature type="domain" description="ABC transporter" evidence="5">
    <location>
        <begin position="28"/>
        <end position="258"/>
    </location>
</feature>
<dbReference type="InterPro" id="IPR029439">
    <property type="entry name" value="Wzt_C"/>
</dbReference>
<gene>
    <name evidence="6" type="ORF">CU669_11030</name>
</gene>
<dbReference type="RefSeq" id="WP_112144607.1">
    <property type="nucleotide sequence ID" value="NZ_PGTO01000007.1"/>
</dbReference>
<evidence type="ECO:0000259" key="5">
    <source>
        <dbReference type="PROSITE" id="PS50893"/>
    </source>
</evidence>
<dbReference type="InterPro" id="IPR050683">
    <property type="entry name" value="Bact_Polysacc_Export_ATP-bd"/>
</dbReference>
<dbReference type="GO" id="GO:0140359">
    <property type="term" value="F:ABC-type transporter activity"/>
    <property type="evidence" value="ECO:0007669"/>
    <property type="project" value="InterPro"/>
</dbReference>
<dbReference type="InterPro" id="IPR015860">
    <property type="entry name" value="ABC_transpr_TagH-like"/>
</dbReference>
<evidence type="ECO:0000313" key="7">
    <source>
        <dbReference type="Proteomes" id="UP000251075"/>
    </source>
</evidence>
<dbReference type="PROSITE" id="PS50893">
    <property type="entry name" value="ABC_TRANSPORTER_2"/>
    <property type="match status" value="1"/>
</dbReference>
<evidence type="ECO:0000313" key="6">
    <source>
        <dbReference type="EMBL" id="RAU21832.1"/>
    </source>
</evidence>
<comment type="caution">
    <text evidence="6">The sequence shown here is derived from an EMBL/GenBank/DDBJ whole genome shotgun (WGS) entry which is preliminary data.</text>
</comment>
<dbReference type="InterPro" id="IPR003439">
    <property type="entry name" value="ABC_transporter-like_ATP-bd"/>
</dbReference>
<keyword evidence="4" id="KW-0067">ATP-binding</keyword>
<keyword evidence="7" id="KW-1185">Reference proteome</keyword>
<keyword evidence="3" id="KW-0547">Nucleotide-binding</keyword>
<dbReference type="PANTHER" id="PTHR46743:SF2">
    <property type="entry name" value="TEICHOIC ACIDS EXPORT ATP-BINDING PROTEIN TAGH"/>
    <property type="match status" value="1"/>
</dbReference>
<reference evidence="6 7" key="1">
    <citation type="submission" date="2017-11" db="EMBL/GenBank/DDBJ databases">
        <title>Draft genome sequence of magnetotactic bacterium Magnetospirillum kuznetsovii LBB-42.</title>
        <authorList>
            <person name="Grouzdev D.S."/>
            <person name="Rysina M.S."/>
            <person name="Baslerov R.V."/>
            <person name="Koziaeva V."/>
        </authorList>
    </citation>
    <scope>NUCLEOTIDE SEQUENCE [LARGE SCALE GENOMIC DNA]</scope>
    <source>
        <strain evidence="6 7">LBB-42</strain>
    </source>
</reference>
<comment type="similarity">
    <text evidence="1">Belongs to the ABC transporter superfamily.</text>
</comment>
<dbReference type="InterPro" id="IPR027417">
    <property type="entry name" value="P-loop_NTPase"/>
</dbReference>
<dbReference type="OrthoDB" id="9778870at2"/>
<dbReference type="CDD" id="cd03220">
    <property type="entry name" value="ABC_KpsT_Wzt"/>
    <property type="match status" value="1"/>
</dbReference>
<name>A0A364NXM1_9PROT</name>
<evidence type="ECO:0000256" key="1">
    <source>
        <dbReference type="ARBA" id="ARBA00005417"/>
    </source>
</evidence>
<dbReference type="SMART" id="SM00382">
    <property type="entry name" value="AAA"/>
    <property type="match status" value="1"/>
</dbReference>
<dbReference type="GO" id="GO:0016020">
    <property type="term" value="C:membrane"/>
    <property type="evidence" value="ECO:0007669"/>
    <property type="project" value="InterPro"/>
</dbReference>
<keyword evidence="2" id="KW-0813">Transport</keyword>
<dbReference type="Proteomes" id="UP000251075">
    <property type="component" value="Unassembled WGS sequence"/>
</dbReference>
<proteinExistence type="inferred from homology"/>
<dbReference type="Pfam" id="PF00005">
    <property type="entry name" value="ABC_tran"/>
    <property type="match status" value="1"/>
</dbReference>